<evidence type="ECO:0000313" key="11">
    <source>
        <dbReference type="Proteomes" id="UP000222542"/>
    </source>
</evidence>
<evidence type="ECO:0000256" key="9">
    <source>
        <dbReference type="SAM" id="MobiDB-lite"/>
    </source>
</evidence>
<dbReference type="GO" id="GO:0003677">
    <property type="term" value="F:DNA binding"/>
    <property type="evidence" value="ECO:0007669"/>
    <property type="project" value="UniProtKB-KW"/>
</dbReference>
<feature type="compositionally biased region" description="Basic and acidic residues" evidence="9">
    <location>
        <begin position="1"/>
        <end position="10"/>
    </location>
</feature>
<keyword evidence="6" id="KW-0238">DNA-binding</keyword>
<reference evidence="10 11" key="2">
    <citation type="journal article" date="2017" name="Genome Biol.">
        <title>New reference genome sequences of hot pepper reveal the massive evolution of plant disease-resistance genes by retroduplication.</title>
        <authorList>
            <person name="Kim S."/>
            <person name="Park J."/>
            <person name="Yeom S.I."/>
            <person name="Kim Y.M."/>
            <person name="Seo E."/>
            <person name="Kim K.T."/>
            <person name="Kim M.S."/>
            <person name="Lee J.M."/>
            <person name="Cheong K."/>
            <person name="Shin H.S."/>
            <person name="Kim S.B."/>
            <person name="Han K."/>
            <person name="Lee J."/>
            <person name="Park M."/>
            <person name="Lee H.A."/>
            <person name="Lee H.Y."/>
            <person name="Lee Y."/>
            <person name="Oh S."/>
            <person name="Lee J.H."/>
            <person name="Choi E."/>
            <person name="Choi E."/>
            <person name="Lee S.E."/>
            <person name="Jeon J."/>
            <person name="Kim H."/>
            <person name="Choi G."/>
            <person name="Song H."/>
            <person name="Lee J."/>
            <person name="Lee S.C."/>
            <person name="Kwon J.K."/>
            <person name="Lee H.Y."/>
            <person name="Koo N."/>
            <person name="Hong Y."/>
            <person name="Kim R.W."/>
            <person name="Kang W.H."/>
            <person name="Huh J.H."/>
            <person name="Kang B.C."/>
            <person name="Yang T.J."/>
            <person name="Lee Y.H."/>
            <person name="Bennetzen J.L."/>
            <person name="Choi D."/>
        </authorList>
    </citation>
    <scope>NUCLEOTIDE SEQUENCE [LARGE SCALE GENOMIC DNA]</scope>
    <source>
        <strain evidence="11">cv. CM334</strain>
    </source>
</reference>
<accession>A0A2G2Y8A1</accession>
<evidence type="ECO:0000256" key="2">
    <source>
        <dbReference type="ARBA" id="ARBA00007025"/>
    </source>
</evidence>
<comment type="similarity">
    <text evidence="2">Belongs to the SNF2/RAD54 helicase family.</text>
</comment>
<dbReference type="EMBL" id="AYRZ02000012">
    <property type="protein sequence ID" value="PHT65781.1"/>
    <property type="molecule type" value="Genomic_DNA"/>
</dbReference>
<dbReference type="GO" id="GO:0005634">
    <property type="term" value="C:nucleus"/>
    <property type="evidence" value="ECO:0007669"/>
    <property type="project" value="UniProtKB-SubCell"/>
</dbReference>
<protein>
    <submittedName>
        <fullName evidence="10">Uncharacterized protein</fullName>
    </submittedName>
</protein>
<dbReference type="Gramene" id="PHT65781">
    <property type="protein sequence ID" value="PHT65781"/>
    <property type="gene ID" value="T459_30206"/>
</dbReference>
<evidence type="ECO:0000256" key="4">
    <source>
        <dbReference type="ARBA" id="ARBA00022806"/>
    </source>
</evidence>
<keyword evidence="4" id="KW-0347">Helicase</keyword>
<evidence type="ECO:0000256" key="3">
    <source>
        <dbReference type="ARBA" id="ARBA00022741"/>
    </source>
</evidence>
<feature type="coiled-coil region" evidence="8">
    <location>
        <begin position="49"/>
        <end position="76"/>
    </location>
</feature>
<dbReference type="Proteomes" id="UP000222542">
    <property type="component" value="Unassembled WGS sequence"/>
</dbReference>
<comment type="subcellular location">
    <subcellularLocation>
        <location evidence="1">Nucleus</location>
    </subcellularLocation>
</comment>
<sequence length="347" mass="39492">MEYEEEKSIAMEEDDVEKASSPSDDSFINDDDDDNQQSLPQEPLTDKEIEELIAELIEIESKAAEAQESLEEESLSRVETDVREELSQTLTGDELENAVADEMTTFKEEWEAVLDDLETESAHLLEQLDGAGIELPSLYKWIESQAPHGCCTEAWRNRTQWVGSELTNDLTGVIADAENYLQSHRPVERQVTPLFFPVTNSVVKVACCDFGHCLYYGAGDMEKSLRRVPVASWQKNLLEMMAARLREGAASKGWASVYLASTPQQAAEFGLKFPGVDEWPFLLNIPHGRRNVDHTYISQEQRHLSERRIIDVLHSWGEAGSQAIDKDRWRTVPGSVWWTIWKERNSR</sequence>
<dbReference type="GO" id="GO:0016887">
    <property type="term" value="F:ATP hydrolysis activity"/>
    <property type="evidence" value="ECO:0007669"/>
    <property type="project" value="InterPro"/>
</dbReference>
<evidence type="ECO:0000313" key="10">
    <source>
        <dbReference type="EMBL" id="PHT65781.1"/>
    </source>
</evidence>
<evidence type="ECO:0000256" key="1">
    <source>
        <dbReference type="ARBA" id="ARBA00004123"/>
    </source>
</evidence>
<dbReference type="PANTHER" id="PTHR45797">
    <property type="entry name" value="RAD54-LIKE"/>
    <property type="match status" value="1"/>
</dbReference>
<proteinExistence type="inferred from homology"/>
<feature type="region of interest" description="Disordered" evidence="9">
    <location>
        <begin position="1"/>
        <end position="47"/>
    </location>
</feature>
<dbReference type="InterPro" id="IPR044574">
    <property type="entry name" value="ARIP4-like"/>
</dbReference>
<name>A0A2G2Y8A1_CAPAN</name>
<dbReference type="AlphaFoldDB" id="A0A2G2Y8A1"/>
<keyword evidence="3" id="KW-0547">Nucleotide-binding</keyword>
<keyword evidence="5" id="KW-0067">ATP-binding</keyword>
<reference evidence="10 11" key="1">
    <citation type="journal article" date="2014" name="Nat. Genet.">
        <title>Genome sequence of the hot pepper provides insights into the evolution of pungency in Capsicum species.</title>
        <authorList>
            <person name="Kim S."/>
            <person name="Park M."/>
            <person name="Yeom S.I."/>
            <person name="Kim Y.M."/>
            <person name="Lee J.M."/>
            <person name="Lee H.A."/>
            <person name="Seo E."/>
            <person name="Choi J."/>
            <person name="Cheong K."/>
            <person name="Kim K.T."/>
            <person name="Jung K."/>
            <person name="Lee G.W."/>
            <person name="Oh S.K."/>
            <person name="Bae C."/>
            <person name="Kim S.B."/>
            <person name="Lee H.Y."/>
            <person name="Kim S.Y."/>
            <person name="Kim M.S."/>
            <person name="Kang B.C."/>
            <person name="Jo Y.D."/>
            <person name="Yang H.B."/>
            <person name="Jeong H.J."/>
            <person name="Kang W.H."/>
            <person name="Kwon J.K."/>
            <person name="Shin C."/>
            <person name="Lim J.Y."/>
            <person name="Park J.H."/>
            <person name="Huh J.H."/>
            <person name="Kim J.S."/>
            <person name="Kim B.D."/>
            <person name="Cohen O."/>
            <person name="Paran I."/>
            <person name="Suh M.C."/>
            <person name="Lee S.B."/>
            <person name="Kim Y.K."/>
            <person name="Shin Y."/>
            <person name="Noh S.J."/>
            <person name="Park J."/>
            <person name="Seo Y.S."/>
            <person name="Kwon S.Y."/>
            <person name="Kim H.A."/>
            <person name="Park J.M."/>
            <person name="Kim H.J."/>
            <person name="Choi S.B."/>
            <person name="Bosland P.W."/>
            <person name="Reeves G."/>
            <person name="Jo S.H."/>
            <person name="Lee B.W."/>
            <person name="Cho H.T."/>
            <person name="Choi H.S."/>
            <person name="Lee M.S."/>
            <person name="Yu Y."/>
            <person name="Do Choi Y."/>
            <person name="Park B.S."/>
            <person name="van Deynze A."/>
            <person name="Ashrafi H."/>
            <person name="Hill T."/>
            <person name="Kim W.T."/>
            <person name="Pai H.S."/>
            <person name="Ahn H.K."/>
            <person name="Yeam I."/>
            <person name="Giovannoni J.J."/>
            <person name="Rose J.K."/>
            <person name="Sorensen I."/>
            <person name="Lee S.J."/>
            <person name="Kim R.W."/>
            <person name="Choi I.Y."/>
            <person name="Choi B.S."/>
            <person name="Lim J.S."/>
            <person name="Lee Y.H."/>
            <person name="Choi D."/>
        </authorList>
    </citation>
    <scope>NUCLEOTIDE SEQUENCE [LARGE SCALE GENOMIC DNA]</scope>
    <source>
        <strain evidence="11">cv. CM334</strain>
    </source>
</reference>
<evidence type="ECO:0000256" key="5">
    <source>
        <dbReference type="ARBA" id="ARBA00022840"/>
    </source>
</evidence>
<evidence type="ECO:0000256" key="8">
    <source>
        <dbReference type="SAM" id="Coils"/>
    </source>
</evidence>
<dbReference type="GO" id="GO:0004386">
    <property type="term" value="F:helicase activity"/>
    <property type="evidence" value="ECO:0007669"/>
    <property type="project" value="UniProtKB-KW"/>
</dbReference>
<comment type="caution">
    <text evidence="10">The sequence shown here is derived from an EMBL/GenBank/DDBJ whole genome shotgun (WGS) entry which is preliminary data.</text>
</comment>
<dbReference type="GO" id="GO:0005524">
    <property type="term" value="F:ATP binding"/>
    <property type="evidence" value="ECO:0007669"/>
    <property type="project" value="UniProtKB-KW"/>
</dbReference>
<keyword evidence="7" id="KW-0539">Nucleus</keyword>
<evidence type="ECO:0000256" key="6">
    <source>
        <dbReference type="ARBA" id="ARBA00023125"/>
    </source>
</evidence>
<dbReference type="OMA" id="ICKEQID"/>
<dbReference type="PANTHER" id="PTHR45797:SF1">
    <property type="entry name" value="HELICASE ARIP4"/>
    <property type="match status" value="1"/>
</dbReference>
<dbReference type="STRING" id="4072.A0A2G2Y8A1"/>
<keyword evidence="8" id="KW-0175">Coiled coil</keyword>
<keyword evidence="11" id="KW-1185">Reference proteome</keyword>
<organism evidence="10 11">
    <name type="scientific">Capsicum annuum</name>
    <name type="common">Capsicum pepper</name>
    <dbReference type="NCBI Taxonomy" id="4072"/>
    <lineage>
        <taxon>Eukaryota</taxon>
        <taxon>Viridiplantae</taxon>
        <taxon>Streptophyta</taxon>
        <taxon>Embryophyta</taxon>
        <taxon>Tracheophyta</taxon>
        <taxon>Spermatophyta</taxon>
        <taxon>Magnoliopsida</taxon>
        <taxon>eudicotyledons</taxon>
        <taxon>Gunneridae</taxon>
        <taxon>Pentapetalae</taxon>
        <taxon>asterids</taxon>
        <taxon>lamiids</taxon>
        <taxon>Solanales</taxon>
        <taxon>Solanaceae</taxon>
        <taxon>Solanoideae</taxon>
        <taxon>Capsiceae</taxon>
        <taxon>Capsicum</taxon>
    </lineage>
</organism>
<gene>
    <name evidence="10" type="ORF">T459_30206</name>
</gene>
<keyword evidence="4" id="KW-0378">Hydrolase</keyword>
<evidence type="ECO:0000256" key="7">
    <source>
        <dbReference type="ARBA" id="ARBA00023242"/>
    </source>
</evidence>